<dbReference type="EMBL" id="JACOQH010000002">
    <property type="protein sequence ID" value="MBC5753150.1"/>
    <property type="molecule type" value="Genomic_DNA"/>
</dbReference>
<dbReference type="InterPro" id="IPR009242">
    <property type="entry name" value="DUF896"/>
</dbReference>
<gene>
    <name evidence="3" type="ORF">H8Z76_03755</name>
</gene>
<dbReference type="PANTHER" id="PTHR37300:SF1">
    <property type="entry name" value="UPF0291 PROTEIN YNZC"/>
    <property type="match status" value="1"/>
</dbReference>
<dbReference type="SUPFAM" id="SSF158221">
    <property type="entry name" value="YnzC-like"/>
    <property type="match status" value="1"/>
</dbReference>
<comment type="caution">
    <text evidence="3">The sequence shown here is derived from an EMBL/GenBank/DDBJ whole genome shotgun (WGS) entry which is preliminary data.</text>
</comment>
<accession>A0ABR7I872</accession>
<comment type="subcellular location">
    <subcellularLocation>
        <location evidence="2">Cytoplasm</location>
    </subcellularLocation>
</comment>
<dbReference type="Pfam" id="PF05979">
    <property type="entry name" value="DUF896"/>
    <property type="match status" value="1"/>
</dbReference>
<keyword evidence="1 2" id="KW-0963">Cytoplasm</keyword>
<evidence type="ECO:0000313" key="3">
    <source>
        <dbReference type="EMBL" id="MBC5753150.1"/>
    </source>
</evidence>
<organism evidence="3 4">
    <name type="scientific">Roseburia yibonii</name>
    <dbReference type="NCBI Taxonomy" id="2763063"/>
    <lineage>
        <taxon>Bacteria</taxon>
        <taxon>Bacillati</taxon>
        <taxon>Bacillota</taxon>
        <taxon>Clostridia</taxon>
        <taxon>Lachnospirales</taxon>
        <taxon>Lachnospiraceae</taxon>
        <taxon>Roseburia</taxon>
    </lineage>
</organism>
<evidence type="ECO:0000313" key="4">
    <source>
        <dbReference type="Proteomes" id="UP000621540"/>
    </source>
</evidence>
<proteinExistence type="inferred from homology"/>
<name>A0ABR7I872_9FIRM</name>
<dbReference type="RefSeq" id="WP_147618189.1">
    <property type="nucleotide sequence ID" value="NZ_JACOQH010000002.1"/>
</dbReference>
<sequence>MNDSKIARINELYKKSKAEGLTEAEREEQAILRQEFVASVRKNLKSQLDNIDIQNADGSVENLGEKYGNKSAN</sequence>
<dbReference type="Proteomes" id="UP000621540">
    <property type="component" value="Unassembled WGS sequence"/>
</dbReference>
<keyword evidence="4" id="KW-1185">Reference proteome</keyword>
<reference evidence="3 4" key="1">
    <citation type="submission" date="2020-08" db="EMBL/GenBank/DDBJ databases">
        <title>Genome public.</title>
        <authorList>
            <person name="Liu C."/>
            <person name="Sun Q."/>
        </authorList>
    </citation>
    <scope>NUCLEOTIDE SEQUENCE [LARGE SCALE GENOMIC DNA]</scope>
    <source>
        <strain evidence="3 4">BX0805</strain>
    </source>
</reference>
<dbReference type="PANTHER" id="PTHR37300">
    <property type="entry name" value="UPF0291 PROTEIN CBO2609/CLC_2481"/>
    <property type="match status" value="1"/>
</dbReference>
<evidence type="ECO:0000256" key="2">
    <source>
        <dbReference type="HAMAP-Rule" id="MF_01103"/>
    </source>
</evidence>
<protein>
    <recommendedName>
        <fullName evidence="2">UPF0291 protein H8Z76_03755</fullName>
    </recommendedName>
</protein>
<dbReference type="HAMAP" id="MF_01103">
    <property type="entry name" value="UPF0291"/>
    <property type="match status" value="1"/>
</dbReference>
<dbReference type="Gene3D" id="1.10.287.540">
    <property type="entry name" value="Helix hairpin bin"/>
    <property type="match status" value="1"/>
</dbReference>
<comment type="similarity">
    <text evidence="2">Belongs to the UPF0291 family.</text>
</comment>
<evidence type="ECO:0000256" key="1">
    <source>
        <dbReference type="ARBA" id="ARBA00022490"/>
    </source>
</evidence>